<evidence type="ECO:0000259" key="6">
    <source>
        <dbReference type="SMART" id="SM00960"/>
    </source>
</evidence>
<keyword evidence="3" id="KW-0378">Hydrolase</keyword>
<comment type="similarity">
    <text evidence="1">Belongs to the GAMAD family.</text>
</comment>
<dbReference type="Gene3D" id="3.60.10.10">
    <property type="entry name" value="Endonuclease/exonuclease/phosphatase"/>
    <property type="match status" value="1"/>
</dbReference>
<organism evidence="7 8">
    <name type="scientific">Trichinella nativa</name>
    <dbReference type="NCBI Taxonomy" id="6335"/>
    <lineage>
        <taxon>Eukaryota</taxon>
        <taxon>Metazoa</taxon>
        <taxon>Ecdysozoa</taxon>
        <taxon>Nematoda</taxon>
        <taxon>Enoplea</taxon>
        <taxon>Dorylaimia</taxon>
        <taxon>Trichinellida</taxon>
        <taxon>Trichinellidae</taxon>
        <taxon>Trichinella</taxon>
    </lineage>
</organism>
<dbReference type="Gene3D" id="3.30.450.30">
    <property type="entry name" value="Dynein light chain 2a, cytoplasmic"/>
    <property type="match status" value="1"/>
</dbReference>
<evidence type="ECO:0000256" key="4">
    <source>
        <dbReference type="ARBA" id="ARBA00023599"/>
    </source>
</evidence>
<dbReference type="AlphaFoldDB" id="A0A0V1KTJ0"/>
<dbReference type="SUPFAM" id="SSF56219">
    <property type="entry name" value="DNase I-like"/>
    <property type="match status" value="1"/>
</dbReference>
<evidence type="ECO:0000256" key="1">
    <source>
        <dbReference type="ARBA" id="ARBA00007191"/>
    </source>
</evidence>
<comment type="similarity">
    <text evidence="4">Belongs to the inositol 1,4,5-trisphosphate 5-phosphatase type I family.</text>
</comment>
<evidence type="ECO:0000256" key="2">
    <source>
        <dbReference type="ARBA" id="ARBA00012997"/>
    </source>
</evidence>
<evidence type="ECO:0000313" key="8">
    <source>
        <dbReference type="Proteomes" id="UP000054721"/>
    </source>
</evidence>
<evidence type="ECO:0000313" key="7">
    <source>
        <dbReference type="EMBL" id="KRZ50683.1"/>
    </source>
</evidence>
<dbReference type="InterPro" id="IPR004942">
    <property type="entry name" value="Roadblock/LAMTOR2_dom"/>
</dbReference>
<protein>
    <recommendedName>
        <fullName evidence="2">inositol-polyphosphate 5-phosphatase</fullName>
        <ecNumber evidence="2">3.1.3.56</ecNumber>
    </recommendedName>
</protein>
<dbReference type="EC" id="3.1.3.56" evidence="2"/>
<dbReference type="GO" id="GO:0004445">
    <property type="term" value="F:inositol-polyphosphate 5-phosphatase activity"/>
    <property type="evidence" value="ECO:0007669"/>
    <property type="project" value="UniProtKB-EC"/>
</dbReference>
<dbReference type="SMART" id="SM00128">
    <property type="entry name" value="IPPc"/>
    <property type="match status" value="1"/>
</dbReference>
<feature type="domain" description="Roadblock/LAMTOR2" evidence="6">
    <location>
        <begin position="4"/>
        <end position="92"/>
    </location>
</feature>
<proteinExistence type="inferred from homology"/>
<name>A0A0V1KTJ0_9BILA</name>
<reference evidence="7 8" key="1">
    <citation type="submission" date="2015-05" db="EMBL/GenBank/DDBJ databases">
        <title>Evolution of Trichinella species and genotypes.</title>
        <authorList>
            <person name="Korhonen P.K."/>
            <person name="Edoardo P."/>
            <person name="Giuseppe L.R."/>
            <person name="Gasser R.B."/>
        </authorList>
    </citation>
    <scope>NUCLEOTIDE SEQUENCE [LARGE SCALE GENOMIC DNA]</scope>
    <source>
        <strain evidence="7">ISS10</strain>
    </source>
</reference>
<evidence type="ECO:0000256" key="3">
    <source>
        <dbReference type="ARBA" id="ARBA00022801"/>
    </source>
</evidence>
<dbReference type="PANTHER" id="PTHR12997">
    <property type="entry name" value="TYPE I INOSITOL-1,4,5-TRISPHOSPHATE 5-PHOSPHATASE"/>
    <property type="match status" value="1"/>
</dbReference>
<evidence type="ECO:0000259" key="5">
    <source>
        <dbReference type="SMART" id="SM00128"/>
    </source>
</evidence>
<dbReference type="SUPFAM" id="SSF103196">
    <property type="entry name" value="Roadblock/LC7 domain"/>
    <property type="match status" value="1"/>
</dbReference>
<dbReference type="Pfam" id="PF22669">
    <property type="entry name" value="Exo_endo_phos2"/>
    <property type="match status" value="1"/>
</dbReference>
<dbReference type="EMBL" id="JYDW01000254">
    <property type="protein sequence ID" value="KRZ50683.1"/>
    <property type="molecule type" value="Genomic_DNA"/>
</dbReference>
<dbReference type="InterPro" id="IPR000300">
    <property type="entry name" value="IPPc"/>
</dbReference>
<dbReference type="SMART" id="SM00960">
    <property type="entry name" value="Robl_LC7"/>
    <property type="match status" value="1"/>
</dbReference>
<accession>A0A0V1KTJ0</accession>
<comment type="caution">
    <text evidence="7">The sequence shown here is derived from an EMBL/GenBank/DDBJ whole genome shotgun (WGS) entry which is preliminary data.</text>
</comment>
<keyword evidence="8" id="KW-1185">Reference proteome</keyword>
<feature type="domain" description="Inositol polyphosphate-related phosphatase" evidence="5">
    <location>
        <begin position="109"/>
        <end position="492"/>
    </location>
</feature>
<dbReference type="PANTHER" id="PTHR12997:SF2">
    <property type="entry name" value="INOSITOL POLYPHOSPHATE-5-PHOSPHATASE A"/>
    <property type="match status" value="1"/>
</dbReference>
<sequence>MNDYQAVIKRLQSEDRVTGVILIDKDGRCIQTTVNEELTNQFVSQLHPLITKARNVMKEFDSANELNFFHIRAKKHEVMISPDPNYSLIAIMNPADYASEMFFCLLPFVTCILANCLEHLQSGWLSEIVKVIESKAPKVLAIHFQEIGGKEFKENMHQMKHFFQKLYTILSEKFNLRRGLGYYDQDFTNVDTFTALGLLYLFHDDVKEASVCNFQTGNFDAIENFTLTSDSVALPHFHKLRFSKELFPKSRPSRKGFLQCRLQINGLVIDLVNIHLFHDACNIEAVESSPSVFAKKRENGLKFVLKQLDQEKNCQIPMVLFGDFNFRLDTKCLIEEVLAPSSVAVQMIVQGDDGKPNLQYRDLNSGENLVEMKTKLFNHKLNVGNIQSDNLERLYKLDREPLCHTMLHEFPIQFVPSYPFSENIDCGKDYMYTRAPAWCDRILLNEPAWLLANVNDKSVSSSVCYDIIGKDTCMGDHKPVCLGLSFPIGNSSSSSLSHKKIAASSQNSS</sequence>
<dbReference type="InterPro" id="IPR036691">
    <property type="entry name" value="Endo/exonu/phosph_ase_sf"/>
</dbReference>
<dbReference type="InterPro" id="IPR039737">
    <property type="entry name" value="INPP5A"/>
</dbReference>
<dbReference type="Proteomes" id="UP000054721">
    <property type="component" value="Unassembled WGS sequence"/>
</dbReference>
<dbReference type="OrthoDB" id="5780965at2759"/>
<dbReference type="STRING" id="6335.A0A0V1KTJ0"/>
<dbReference type="Pfam" id="PF03259">
    <property type="entry name" value="Robl_LC7"/>
    <property type="match status" value="1"/>
</dbReference>
<dbReference type="GO" id="GO:0046856">
    <property type="term" value="P:phosphatidylinositol dephosphorylation"/>
    <property type="evidence" value="ECO:0007669"/>
    <property type="project" value="InterPro"/>
</dbReference>
<gene>
    <name evidence="7" type="primary">INPP5A</name>
    <name evidence="7" type="ORF">T02_6771</name>
</gene>